<dbReference type="PANTHER" id="PTHR11008">
    <property type="entry name" value="PROTEIN TAKEOUT-LIKE PROTEIN"/>
    <property type="match status" value="1"/>
</dbReference>
<reference evidence="3" key="1">
    <citation type="submission" date="2025-08" db="UniProtKB">
        <authorList>
            <consortium name="RefSeq"/>
        </authorList>
    </citation>
    <scope>IDENTIFICATION</scope>
    <source>
        <tissue evidence="3">Whole body</tissue>
    </source>
</reference>
<dbReference type="RefSeq" id="XP_024877740.1">
    <property type="nucleotide sequence ID" value="XM_025021972.1"/>
</dbReference>
<dbReference type="Pfam" id="PF06585">
    <property type="entry name" value="JHBP"/>
    <property type="match status" value="1"/>
</dbReference>
<dbReference type="GO" id="GO:0005615">
    <property type="term" value="C:extracellular space"/>
    <property type="evidence" value="ECO:0007669"/>
    <property type="project" value="TreeGrafter"/>
</dbReference>
<dbReference type="SMART" id="SM00700">
    <property type="entry name" value="JHBP"/>
    <property type="match status" value="1"/>
</dbReference>
<proteinExistence type="predicted"/>
<dbReference type="InterPro" id="IPR010562">
    <property type="entry name" value="Haemolymph_juvenile_hormone-bd"/>
</dbReference>
<sequence>MQEIFRKMFAAAFALVLITVHVAAEVPSYIHVCGRRDPNLDQCIFNNVENLKDKICEGMPDLNIPSNNPLILDELVIFDSPDNKLYIKDTKMTGLCDFVVNYLHLDIDKLHFDVDLLFKQIQINGTYNLNVRLLVPITNTAQVYITTDNVGAKVSADMKMVTKGNQKYMFFSKMTINLDIKGYNIDFSHERELGQLREIIRNFVGDNQQEIITVIKPALEESITKRILLVANNIIKLFTYEELFPDRT</sequence>
<protein>
    <submittedName>
        <fullName evidence="3">Uncharacterized protein LOC112458369</fullName>
    </submittedName>
</protein>
<organism evidence="2 3">
    <name type="scientific">Temnothorax curvispinosus</name>
    <dbReference type="NCBI Taxonomy" id="300111"/>
    <lineage>
        <taxon>Eukaryota</taxon>
        <taxon>Metazoa</taxon>
        <taxon>Ecdysozoa</taxon>
        <taxon>Arthropoda</taxon>
        <taxon>Hexapoda</taxon>
        <taxon>Insecta</taxon>
        <taxon>Pterygota</taxon>
        <taxon>Neoptera</taxon>
        <taxon>Endopterygota</taxon>
        <taxon>Hymenoptera</taxon>
        <taxon>Apocrita</taxon>
        <taxon>Aculeata</taxon>
        <taxon>Formicoidea</taxon>
        <taxon>Formicidae</taxon>
        <taxon>Myrmicinae</taxon>
        <taxon>Temnothorax</taxon>
    </lineage>
</organism>
<dbReference type="InterPro" id="IPR038606">
    <property type="entry name" value="To_sf"/>
</dbReference>
<dbReference type="Proteomes" id="UP000504618">
    <property type="component" value="Unplaced"/>
</dbReference>
<keyword evidence="1" id="KW-0732">Signal</keyword>
<dbReference type="OrthoDB" id="8185902at2759"/>
<feature type="chain" id="PRO_5026836796" evidence="1">
    <location>
        <begin position="25"/>
        <end position="248"/>
    </location>
</feature>
<evidence type="ECO:0000313" key="2">
    <source>
        <dbReference type="Proteomes" id="UP000504618"/>
    </source>
</evidence>
<evidence type="ECO:0000313" key="3">
    <source>
        <dbReference type="RefSeq" id="XP_024877740.1"/>
    </source>
</evidence>
<dbReference type="PANTHER" id="PTHR11008:SF39">
    <property type="entry name" value="CIRCADIAN CLOCK-CONTROLLED PROTEIN-LIKE PROTEIN"/>
    <property type="match status" value="1"/>
</dbReference>
<feature type="signal peptide" evidence="1">
    <location>
        <begin position="1"/>
        <end position="24"/>
    </location>
</feature>
<dbReference type="AlphaFoldDB" id="A0A6J1QA90"/>
<gene>
    <name evidence="3" type="primary">LOC112458369</name>
</gene>
<dbReference type="Gene3D" id="3.15.10.30">
    <property type="entry name" value="Haemolymph juvenile hormone binding protein"/>
    <property type="match status" value="1"/>
</dbReference>
<accession>A0A6J1QA90</accession>
<dbReference type="GeneID" id="112458369"/>
<keyword evidence="2" id="KW-1185">Reference proteome</keyword>
<name>A0A6J1QA90_9HYME</name>
<evidence type="ECO:0000256" key="1">
    <source>
        <dbReference type="SAM" id="SignalP"/>
    </source>
</evidence>